<reference evidence="3" key="1">
    <citation type="journal article" date="2020" name="J. Eukaryot. Microbiol.">
        <title>De novo Sequencing, Assembly and Annotation of the Transcriptome for the Free-Living Testate Amoeba Arcella intermedia.</title>
        <authorList>
            <person name="Ribeiro G.M."/>
            <person name="Porfirio-Sousa A.L."/>
            <person name="Maurer-Alcala X.X."/>
            <person name="Katz L.A."/>
            <person name="Lahr D.J.G."/>
        </authorList>
    </citation>
    <scope>NUCLEOTIDE SEQUENCE</scope>
</reference>
<accession>A0A6B2LB19</accession>
<dbReference type="AlphaFoldDB" id="A0A6B2LB19"/>
<dbReference type="PANTHER" id="PTHR46093:SF18">
    <property type="entry name" value="FIBRONECTIN TYPE-III DOMAIN-CONTAINING PROTEIN"/>
    <property type="match status" value="1"/>
</dbReference>
<organism evidence="3">
    <name type="scientific">Arcella intermedia</name>
    <dbReference type="NCBI Taxonomy" id="1963864"/>
    <lineage>
        <taxon>Eukaryota</taxon>
        <taxon>Amoebozoa</taxon>
        <taxon>Tubulinea</taxon>
        <taxon>Elardia</taxon>
        <taxon>Arcellinida</taxon>
        <taxon>Sphaerothecina</taxon>
        <taxon>Arcellidae</taxon>
        <taxon>Arcella</taxon>
    </lineage>
</organism>
<evidence type="ECO:0000256" key="2">
    <source>
        <dbReference type="ARBA" id="ARBA00022737"/>
    </source>
</evidence>
<keyword evidence="2" id="KW-0677">Repeat</keyword>
<evidence type="ECO:0000313" key="3">
    <source>
        <dbReference type="EMBL" id="NDV33997.1"/>
    </source>
</evidence>
<dbReference type="SUPFAM" id="SSF117281">
    <property type="entry name" value="Kelch motif"/>
    <property type="match status" value="1"/>
</dbReference>
<proteinExistence type="predicted"/>
<dbReference type="Pfam" id="PF24681">
    <property type="entry name" value="Kelch_KLHDC2_KLHL20_DRC7"/>
    <property type="match status" value="1"/>
</dbReference>
<name>A0A6B2LB19_9EUKA</name>
<dbReference type="EMBL" id="GIBP01005028">
    <property type="protein sequence ID" value="NDV33997.1"/>
    <property type="molecule type" value="Transcribed_RNA"/>
</dbReference>
<protein>
    <submittedName>
        <fullName evidence="3">Uncharacterized protein</fullName>
    </submittedName>
</protein>
<dbReference type="Gene3D" id="2.120.10.80">
    <property type="entry name" value="Kelch-type beta propeller"/>
    <property type="match status" value="1"/>
</dbReference>
<sequence>MFDIETETYQEIHPSHSPPAHSRMRIVTINDTLYSFGGILQDKKKLNQIYTFNLVSKDWEVLPGEGIPPNPRCDPVMYGYKNKIIIYGGSEENLIFPNDLHVFDIDKKMWYKPECKGNWPSRRIGCFGTVIHQKLYIYGGGDYNRERESYDSQYDEIWSLDLESYTWKQEITTGISPKSPIFSHWFSIGHHIVVIGINHCYFFDTVSHYWDKIEVQQLPPNPVIGLCVLANPYTNTHNHQQDPKNPQNKQPSSCLPNYKLALHFLGLSMKIDLHSFAFLYE</sequence>
<dbReference type="PANTHER" id="PTHR46093">
    <property type="entry name" value="ACYL-COA-BINDING DOMAIN-CONTAINING PROTEIN 5"/>
    <property type="match status" value="1"/>
</dbReference>
<keyword evidence="1" id="KW-0880">Kelch repeat</keyword>
<evidence type="ECO:0000256" key="1">
    <source>
        <dbReference type="ARBA" id="ARBA00022441"/>
    </source>
</evidence>
<dbReference type="InterPro" id="IPR015915">
    <property type="entry name" value="Kelch-typ_b-propeller"/>
</dbReference>